<dbReference type="AlphaFoldDB" id="A0A847RQZ4"/>
<dbReference type="Proteomes" id="UP000570474">
    <property type="component" value="Unassembled WGS sequence"/>
</dbReference>
<accession>A0A847RQZ4</accession>
<evidence type="ECO:0000313" key="2">
    <source>
        <dbReference type="Proteomes" id="UP000570474"/>
    </source>
</evidence>
<gene>
    <name evidence="1" type="ORF">HGH92_27590</name>
</gene>
<reference evidence="1 2" key="1">
    <citation type="submission" date="2020-04" db="EMBL/GenBank/DDBJ databases">
        <authorList>
            <person name="Yin C."/>
        </authorList>
    </citation>
    <scope>NUCLEOTIDE SEQUENCE [LARGE SCALE GENOMIC DNA]</scope>
    <source>
        <strain evidence="1 2">Ae27</strain>
    </source>
</reference>
<proteinExistence type="predicted"/>
<protein>
    <submittedName>
        <fullName evidence="1">Uncharacterized protein</fullName>
    </submittedName>
</protein>
<dbReference type="EMBL" id="JABAIA010000003">
    <property type="protein sequence ID" value="NLR68100.1"/>
    <property type="molecule type" value="Genomic_DNA"/>
</dbReference>
<evidence type="ECO:0000313" key="1">
    <source>
        <dbReference type="EMBL" id="NLR68100.1"/>
    </source>
</evidence>
<keyword evidence="2" id="KW-1185">Reference proteome</keyword>
<sequence>MTGKAQPVEAIGSELSNDPNCTITITPQGGISYYPDNVADNNISDAQSAIDQLTFFDLWKLPPFRIDYGSVRLAVMGAIAGGGRTWQVQIIEGQEGFPISSVLVQGNLVTASTDERRDYVQKMARNALNQSLSSRNTMDMTGPCK</sequence>
<organism evidence="1 2">
    <name type="scientific">Chitinophaga varians</name>
    <dbReference type="NCBI Taxonomy" id="2202339"/>
    <lineage>
        <taxon>Bacteria</taxon>
        <taxon>Pseudomonadati</taxon>
        <taxon>Bacteroidota</taxon>
        <taxon>Chitinophagia</taxon>
        <taxon>Chitinophagales</taxon>
        <taxon>Chitinophagaceae</taxon>
        <taxon>Chitinophaga</taxon>
    </lineage>
</organism>
<comment type="caution">
    <text evidence="1">The sequence shown here is derived from an EMBL/GenBank/DDBJ whole genome shotgun (WGS) entry which is preliminary data.</text>
</comment>
<dbReference type="RefSeq" id="WP_168874035.1">
    <property type="nucleotide sequence ID" value="NZ_JABAIA010000003.1"/>
</dbReference>
<name>A0A847RQZ4_9BACT</name>